<dbReference type="FunFam" id="3.40.47.10:FF:000014">
    <property type="entry name" value="Chalcone synthase 1"/>
    <property type="match status" value="1"/>
</dbReference>
<gene>
    <name evidence="8" type="ORF">G2W53_002718</name>
</gene>
<evidence type="ECO:0000256" key="1">
    <source>
        <dbReference type="ARBA" id="ARBA00005531"/>
    </source>
</evidence>
<dbReference type="OrthoDB" id="329835at2759"/>
<comment type="similarity">
    <text evidence="1 5">Belongs to the thiolase-like superfamily. Chalcone/stilbene synthases family.</text>
</comment>
<evidence type="ECO:0000256" key="3">
    <source>
        <dbReference type="ARBA" id="ARBA00023315"/>
    </source>
</evidence>
<evidence type="ECO:0000256" key="5">
    <source>
        <dbReference type="RuleBase" id="RU003633"/>
    </source>
</evidence>
<dbReference type="SUPFAM" id="SSF53901">
    <property type="entry name" value="Thiolase-like"/>
    <property type="match status" value="2"/>
</dbReference>
<dbReference type="InterPro" id="IPR001099">
    <property type="entry name" value="Chalcone/stilbene_synt_N"/>
</dbReference>
<organism evidence="8 9">
    <name type="scientific">Senna tora</name>
    <dbReference type="NCBI Taxonomy" id="362788"/>
    <lineage>
        <taxon>Eukaryota</taxon>
        <taxon>Viridiplantae</taxon>
        <taxon>Streptophyta</taxon>
        <taxon>Embryophyta</taxon>
        <taxon>Tracheophyta</taxon>
        <taxon>Spermatophyta</taxon>
        <taxon>Magnoliopsida</taxon>
        <taxon>eudicotyledons</taxon>
        <taxon>Gunneridae</taxon>
        <taxon>Pentapetalae</taxon>
        <taxon>rosids</taxon>
        <taxon>fabids</taxon>
        <taxon>Fabales</taxon>
        <taxon>Fabaceae</taxon>
        <taxon>Caesalpinioideae</taxon>
        <taxon>Cassia clade</taxon>
        <taxon>Senna</taxon>
    </lineage>
</organism>
<dbReference type="CDD" id="cd00831">
    <property type="entry name" value="CHS_like"/>
    <property type="match status" value="1"/>
</dbReference>
<dbReference type="AlphaFoldDB" id="A0A835CHQ7"/>
<name>A0A835CHQ7_9FABA</name>
<evidence type="ECO:0000259" key="7">
    <source>
        <dbReference type="Pfam" id="PF02797"/>
    </source>
</evidence>
<feature type="active site" description="Acyl-thioester intermediate" evidence="4">
    <location>
        <position position="150"/>
    </location>
</feature>
<dbReference type="FunFam" id="3.40.47.10:FF:000025">
    <property type="entry name" value="Chalcone synthase 2"/>
    <property type="match status" value="1"/>
</dbReference>
<dbReference type="EMBL" id="JAAIUW010000002">
    <property type="protein sequence ID" value="KAF7840420.1"/>
    <property type="molecule type" value="Genomic_DNA"/>
</dbReference>
<comment type="caution">
    <text evidence="8">The sequence shown here is derived from an EMBL/GenBank/DDBJ whole genome shotgun (WGS) entry which is preliminary data.</text>
</comment>
<keyword evidence="2 5" id="KW-0808">Transferase</keyword>
<feature type="domain" description="Chalcone/stilbene synthase N-terminal" evidence="6">
    <location>
        <begin position="8"/>
        <end position="214"/>
    </location>
</feature>
<dbReference type="PANTHER" id="PTHR11877:SF109">
    <property type="entry name" value="CHALCONE SYNTHASE"/>
    <property type="match status" value="1"/>
</dbReference>
<dbReference type="Pfam" id="PF02797">
    <property type="entry name" value="Chal_sti_synt_C"/>
    <property type="match status" value="1"/>
</dbReference>
<evidence type="ECO:0000259" key="6">
    <source>
        <dbReference type="Pfam" id="PF00195"/>
    </source>
</evidence>
<feature type="domain" description="Chalcone/stilbene synthase C-terminal" evidence="7">
    <location>
        <begin position="224"/>
        <end position="378"/>
    </location>
</feature>
<proteinExistence type="inferred from homology"/>
<keyword evidence="3 5" id="KW-0012">Acyltransferase</keyword>
<dbReference type="InterPro" id="IPR012328">
    <property type="entry name" value="Chalcone/stilbene_synt_C"/>
</dbReference>
<dbReference type="Proteomes" id="UP000634136">
    <property type="component" value="Unassembled WGS sequence"/>
</dbReference>
<evidence type="ECO:0000313" key="8">
    <source>
        <dbReference type="EMBL" id="KAF7840420.1"/>
    </source>
</evidence>
<dbReference type="Gene3D" id="3.40.47.10">
    <property type="match status" value="2"/>
</dbReference>
<dbReference type="GO" id="GO:0030639">
    <property type="term" value="P:polyketide biosynthetic process"/>
    <property type="evidence" value="ECO:0007669"/>
    <property type="project" value="TreeGrafter"/>
</dbReference>
<sequence length="382" mass="41950">MVSPALNNKREGKGFATALAIGTAYPPNVYLQSEFPDFYFRVTNSQNSNIRKRHFYVDEDILKQHPNLCISGAPSLDTRREIVNDYIPKLGKEAALKCIKEWGQPVSKITHLIFCTSSCVNHVPGPDLQLANELGLSPACNRLVIYDHGCHAGASVIRVAKNFAENNPGSRVLTVCAETMILNFQPPNPAHMDVVVGHALFGDGAAAMIVGTDPIPDVERPLFEFVSANQYTIMGTQNSIHGNITESGQIYYLGKEIPNVIANNVEKCIVNAFGKLGMPINGNDDLNSLFYVLHPGGKSILNDVQKLLELKEEKLTGSRNILREFGNLWSSCVFFILEEMSKRSFNEGKSTTGEGLDWGVLMTFGPGLTIETVVLHSIALKE</sequence>
<dbReference type="PIRSF" id="PIRSF000451">
    <property type="entry name" value="PKS_III"/>
    <property type="match status" value="1"/>
</dbReference>
<dbReference type="Pfam" id="PF00195">
    <property type="entry name" value="Chal_sti_synt_N"/>
    <property type="match status" value="1"/>
</dbReference>
<reference evidence="8" key="1">
    <citation type="submission" date="2020-09" db="EMBL/GenBank/DDBJ databases">
        <title>Genome-Enabled Discovery of Anthraquinone Biosynthesis in Senna tora.</title>
        <authorList>
            <person name="Kang S.-H."/>
            <person name="Pandey R.P."/>
            <person name="Lee C.-M."/>
            <person name="Sim J.-S."/>
            <person name="Jeong J.-T."/>
            <person name="Choi B.-S."/>
            <person name="Jung M."/>
            <person name="Ginzburg D."/>
            <person name="Zhao K."/>
            <person name="Won S.Y."/>
            <person name="Oh T.-J."/>
            <person name="Yu Y."/>
            <person name="Kim N.-H."/>
            <person name="Lee O.R."/>
            <person name="Lee T.-H."/>
            <person name="Bashyal P."/>
            <person name="Kim T.-S."/>
            <person name="Lee W.-H."/>
            <person name="Kawkins C."/>
            <person name="Kim C.-K."/>
            <person name="Kim J.S."/>
            <person name="Ahn B.O."/>
            <person name="Rhee S.Y."/>
            <person name="Sohng J.K."/>
        </authorList>
    </citation>
    <scope>NUCLEOTIDE SEQUENCE</scope>
    <source>
        <tissue evidence="8">Leaf</tissue>
    </source>
</reference>
<evidence type="ECO:0000313" key="9">
    <source>
        <dbReference type="Proteomes" id="UP000634136"/>
    </source>
</evidence>
<dbReference type="InterPro" id="IPR016039">
    <property type="entry name" value="Thiolase-like"/>
</dbReference>
<evidence type="ECO:0000256" key="2">
    <source>
        <dbReference type="ARBA" id="ARBA00022679"/>
    </source>
</evidence>
<dbReference type="PANTHER" id="PTHR11877">
    <property type="entry name" value="HYDROXYMETHYLGLUTARYL-COA SYNTHASE"/>
    <property type="match status" value="1"/>
</dbReference>
<dbReference type="InterPro" id="IPR011141">
    <property type="entry name" value="Polyketide_synthase_type-III"/>
</dbReference>
<accession>A0A835CHQ7</accession>
<dbReference type="GO" id="GO:0016747">
    <property type="term" value="F:acyltransferase activity, transferring groups other than amino-acyl groups"/>
    <property type="evidence" value="ECO:0007669"/>
    <property type="project" value="InterPro"/>
</dbReference>
<protein>
    <submittedName>
        <fullName evidence="8">Chalcone synthase</fullName>
    </submittedName>
</protein>
<evidence type="ECO:0000256" key="4">
    <source>
        <dbReference type="PIRSR" id="PIRSR000451-1"/>
    </source>
</evidence>
<keyword evidence="9" id="KW-1185">Reference proteome</keyword>